<evidence type="ECO:0000313" key="3">
    <source>
        <dbReference type="Proteomes" id="UP001152422"/>
    </source>
</evidence>
<dbReference type="AlphaFoldDB" id="A0A9X4R1Q2"/>
<dbReference type="Proteomes" id="UP001152422">
    <property type="component" value="Unassembled WGS sequence"/>
</dbReference>
<sequence length="180" mass="21117">MDKQTEIKATVAEKVKEYKIEIPSNRSKLQEQFIQIETYIQEVISKQKHIVMETKIWSKMNLLSISKGAKVTRATIYNNPNTLKAYIENRVTEIEKEDLLGIRSKDRLIKAYEELKSIMEGLKINVIENHIQELKTEELESEIENITSINESLHKQIQTLKLENDKLQRKTKELTKVTYI</sequence>
<keyword evidence="3" id="KW-1185">Reference proteome</keyword>
<reference evidence="2" key="1">
    <citation type="submission" date="2022-05" db="EMBL/GenBank/DDBJ databases">
        <title>Comparative genomics of Staphylococcus equorum isolates.</title>
        <authorList>
            <person name="Luelf R.H."/>
        </authorList>
    </citation>
    <scope>NUCLEOTIDE SEQUENCE</scope>
    <source>
        <strain evidence="2">TMW 2.2497</strain>
    </source>
</reference>
<gene>
    <name evidence="2" type="ORF">M4L89_14585</name>
</gene>
<keyword evidence="1" id="KW-0175">Coiled coil</keyword>
<organism evidence="2 3">
    <name type="scientific">Staphylococcus equorum</name>
    <dbReference type="NCBI Taxonomy" id="246432"/>
    <lineage>
        <taxon>Bacteria</taxon>
        <taxon>Bacillati</taxon>
        <taxon>Bacillota</taxon>
        <taxon>Bacilli</taxon>
        <taxon>Bacillales</taxon>
        <taxon>Staphylococcaceae</taxon>
        <taxon>Staphylococcus</taxon>
    </lineage>
</organism>
<name>A0A9X4R1Q2_9STAP</name>
<evidence type="ECO:0000256" key="1">
    <source>
        <dbReference type="SAM" id="Coils"/>
    </source>
</evidence>
<evidence type="ECO:0000313" key="2">
    <source>
        <dbReference type="EMBL" id="MDG0847437.1"/>
    </source>
</evidence>
<accession>A0A9X4R1Q2</accession>
<proteinExistence type="predicted"/>
<feature type="coiled-coil region" evidence="1">
    <location>
        <begin position="105"/>
        <end position="177"/>
    </location>
</feature>
<dbReference type="RefSeq" id="WP_145389909.1">
    <property type="nucleotide sequence ID" value="NZ_JAMBQA010000016.1"/>
</dbReference>
<dbReference type="EMBL" id="JAMBQA010000016">
    <property type="protein sequence ID" value="MDG0847437.1"/>
    <property type="molecule type" value="Genomic_DNA"/>
</dbReference>
<comment type="caution">
    <text evidence="2">The sequence shown here is derived from an EMBL/GenBank/DDBJ whole genome shotgun (WGS) entry which is preliminary data.</text>
</comment>
<protein>
    <submittedName>
        <fullName evidence="2">Uncharacterized protein</fullName>
    </submittedName>
</protein>